<sequence>MEKEGSYFVEFLVDGLFTSASNAISFQCHGRKESVVSILTAKSSQRYRLQADSLSTLSLFAFQLVERLKKHFAKIKHFVCSYTSSLPMSELFTKLDAHFNTRINSKQLQVLECLASSEHSRNKHCSTGNEHQMHQQVLVWSSRGFSHRAIKTDGGRGFTDSTLAKGILAIPQSVPICSALENFCGIRNIASEQHVELRSSRQSRDDRDRQTFSSWFNVHRPFAYRLPTELIGLLTGLVGDKFVNCDKTLEIGLEFMKNMNGGTFGTTKLKRKDRFKPLSAMNNTRQVHKQSV</sequence>
<evidence type="ECO:0000259" key="1">
    <source>
        <dbReference type="Pfam" id="PF23337"/>
    </source>
</evidence>
<gene>
    <name evidence="2" type="ORF">TPSB3V08_LOCUS14521</name>
</gene>
<dbReference type="GO" id="GO:0016020">
    <property type="term" value="C:membrane"/>
    <property type="evidence" value="ECO:0007669"/>
    <property type="project" value="TreeGrafter"/>
</dbReference>
<proteinExistence type="predicted"/>
<dbReference type="InterPro" id="IPR026511">
    <property type="entry name" value="PTHB1"/>
</dbReference>
<evidence type="ECO:0000313" key="2">
    <source>
        <dbReference type="EMBL" id="CAD7421106.1"/>
    </source>
</evidence>
<dbReference type="PANTHER" id="PTHR20991:SF0">
    <property type="entry name" value="PROTEIN PTHB1"/>
    <property type="match status" value="1"/>
</dbReference>
<dbReference type="Pfam" id="PF23337">
    <property type="entry name" value="PTHB1_pf"/>
    <property type="match status" value="1"/>
</dbReference>
<protein>
    <recommendedName>
        <fullName evidence="1">PTHB1 platform domain-containing protein</fullName>
    </recommendedName>
</protein>
<dbReference type="EMBL" id="OD043311">
    <property type="protein sequence ID" value="CAD7421106.1"/>
    <property type="molecule type" value="Genomic_DNA"/>
</dbReference>
<dbReference type="InterPro" id="IPR055362">
    <property type="entry name" value="PTHB1_pf_dom"/>
</dbReference>
<name>A0A7R9DWU9_TIMPO</name>
<organism evidence="2">
    <name type="scientific">Timema poppense</name>
    <name type="common">Walking stick</name>
    <dbReference type="NCBI Taxonomy" id="170557"/>
    <lineage>
        <taxon>Eukaryota</taxon>
        <taxon>Metazoa</taxon>
        <taxon>Ecdysozoa</taxon>
        <taxon>Arthropoda</taxon>
        <taxon>Hexapoda</taxon>
        <taxon>Insecta</taxon>
        <taxon>Pterygota</taxon>
        <taxon>Neoptera</taxon>
        <taxon>Polyneoptera</taxon>
        <taxon>Phasmatodea</taxon>
        <taxon>Timematodea</taxon>
        <taxon>Timematoidea</taxon>
        <taxon>Timematidae</taxon>
        <taxon>Timema</taxon>
    </lineage>
</organism>
<reference evidence="2" key="1">
    <citation type="submission" date="2020-11" db="EMBL/GenBank/DDBJ databases">
        <authorList>
            <person name="Tran Van P."/>
        </authorList>
    </citation>
    <scope>NUCLEOTIDE SEQUENCE</scope>
</reference>
<dbReference type="AlphaFoldDB" id="A0A7R9DWU9"/>
<dbReference type="GO" id="GO:0034464">
    <property type="term" value="C:BBSome"/>
    <property type="evidence" value="ECO:0007669"/>
    <property type="project" value="InterPro"/>
</dbReference>
<dbReference type="PANTHER" id="PTHR20991">
    <property type="entry name" value="PARATHYROID HORMONE-RESPONSIVE B1 GENE"/>
    <property type="match status" value="1"/>
</dbReference>
<feature type="domain" description="PTHB1 platform" evidence="1">
    <location>
        <begin position="16"/>
        <end position="82"/>
    </location>
</feature>
<dbReference type="GO" id="GO:0060271">
    <property type="term" value="P:cilium assembly"/>
    <property type="evidence" value="ECO:0007669"/>
    <property type="project" value="TreeGrafter"/>
</dbReference>
<accession>A0A7R9DWU9</accession>